<name>A0A388LYE9_CHABU</name>
<dbReference type="InterPro" id="IPR036081">
    <property type="entry name" value="Translin_sf"/>
</dbReference>
<keyword evidence="4" id="KW-0963">Cytoplasm</keyword>
<dbReference type="EMBL" id="BFEA01000608">
    <property type="protein sequence ID" value="GBG87348.1"/>
    <property type="molecule type" value="Genomic_DNA"/>
</dbReference>
<dbReference type="GO" id="GO:0003729">
    <property type="term" value="F:mRNA binding"/>
    <property type="evidence" value="ECO:0007669"/>
    <property type="project" value="EnsemblPlants"/>
</dbReference>
<dbReference type="GO" id="GO:0005737">
    <property type="term" value="C:cytoplasm"/>
    <property type="evidence" value="ECO:0007669"/>
    <property type="project" value="UniProtKB-SubCell"/>
</dbReference>
<dbReference type="GO" id="GO:0016070">
    <property type="term" value="P:RNA metabolic process"/>
    <property type="evidence" value="ECO:0007669"/>
    <property type="project" value="InterPro"/>
</dbReference>
<dbReference type="Gramene" id="GBG87348">
    <property type="protein sequence ID" value="GBG87348"/>
    <property type="gene ID" value="CBR_g45408"/>
</dbReference>
<evidence type="ECO:0000256" key="1">
    <source>
        <dbReference type="ARBA" id="ARBA00004123"/>
    </source>
</evidence>
<dbReference type="SUPFAM" id="SSF74784">
    <property type="entry name" value="Translin"/>
    <property type="match status" value="1"/>
</dbReference>
<dbReference type="Gene3D" id="1.20.58.200">
    <property type="entry name" value="Translin, domain 2"/>
    <property type="match status" value="1"/>
</dbReference>
<organism evidence="8 9">
    <name type="scientific">Chara braunii</name>
    <name type="common">Braun's stonewort</name>
    <dbReference type="NCBI Taxonomy" id="69332"/>
    <lineage>
        <taxon>Eukaryota</taxon>
        <taxon>Viridiplantae</taxon>
        <taxon>Streptophyta</taxon>
        <taxon>Charophyceae</taxon>
        <taxon>Charales</taxon>
        <taxon>Characeae</taxon>
        <taxon>Chara</taxon>
    </lineage>
</organism>
<evidence type="ECO:0000313" key="8">
    <source>
        <dbReference type="EMBL" id="GBG87348.1"/>
    </source>
</evidence>
<protein>
    <recommendedName>
        <fullName evidence="10">Translin</fullName>
    </recommendedName>
</protein>
<dbReference type="PANTHER" id="PTHR10741">
    <property type="entry name" value="TRANSLIN AND TRANSLIN ASSOCIATED PROTEIN X"/>
    <property type="match status" value="1"/>
</dbReference>
<reference evidence="8 9" key="1">
    <citation type="journal article" date="2018" name="Cell">
        <title>The Chara Genome: Secondary Complexity and Implications for Plant Terrestrialization.</title>
        <authorList>
            <person name="Nishiyama T."/>
            <person name="Sakayama H."/>
            <person name="Vries J.D."/>
            <person name="Buschmann H."/>
            <person name="Saint-Marcoux D."/>
            <person name="Ullrich K.K."/>
            <person name="Haas F.B."/>
            <person name="Vanderstraeten L."/>
            <person name="Becker D."/>
            <person name="Lang D."/>
            <person name="Vosolsobe S."/>
            <person name="Rombauts S."/>
            <person name="Wilhelmsson P.K.I."/>
            <person name="Janitza P."/>
            <person name="Kern R."/>
            <person name="Heyl A."/>
            <person name="Rumpler F."/>
            <person name="Villalobos L.I.A.C."/>
            <person name="Clay J.M."/>
            <person name="Skokan R."/>
            <person name="Toyoda A."/>
            <person name="Suzuki Y."/>
            <person name="Kagoshima H."/>
            <person name="Schijlen E."/>
            <person name="Tajeshwar N."/>
            <person name="Catarino B."/>
            <person name="Hetherington A.J."/>
            <person name="Saltykova A."/>
            <person name="Bonnot C."/>
            <person name="Breuninger H."/>
            <person name="Symeonidi A."/>
            <person name="Radhakrishnan G.V."/>
            <person name="Van Nieuwerburgh F."/>
            <person name="Deforce D."/>
            <person name="Chang C."/>
            <person name="Karol K.G."/>
            <person name="Hedrich R."/>
            <person name="Ulvskov P."/>
            <person name="Glockner G."/>
            <person name="Delwiche C.F."/>
            <person name="Petrasek J."/>
            <person name="Van de Peer Y."/>
            <person name="Friml J."/>
            <person name="Beilby M."/>
            <person name="Dolan L."/>
            <person name="Kohara Y."/>
            <person name="Sugano S."/>
            <person name="Fujiyama A."/>
            <person name="Delaux P.-M."/>
            <person name="Quint M."/>
            <person name="TheiBen G."/>
            <person name="Hagemann M."/>
            <person name="Harholt J."/>
            <person name="Dunand C."/>
            <person name="Zachgo S."/>
            <person name="Langdale J."/>
            <person name="Maumus F."/>
            <person name="Straeten D.V.D."/>
            <person name="Gould S.B."/>
            <person name="Rensing S.A."/>
        </authorList>
    </citation>
    <scope>NUCLEOTIDE SEQUENCE [LARGE SCALE GENOMIC DNA]</scope>
    <source>
        <strain evidence="8 9">S276</strain>
    </source>
</reference>
<dbReference type="GO" id="GO:0003697">
    <property type="term" value="F:single-stranded DNA binding"/>
    <property type="evidence" value="ECO:0007669"/>
    <property type="project" value="InterPro"/>
</dbReference>
<comment type="similarity">
    <text evidence="3">Belongs to the translin family.</text>
</comment>
<dbReference type="Gene3D" id="1.20.58.190">
    <property type="entry name" value="Translin, domain 1"/>
    <property type="match status" value="1"/>
</dbReference>
<dbReference type="FunFam" id="1.20.58.190:FF:000001">
    <property type="entry name" value="Translin"/>
    <property type="match status" value="1"/>
</dbReference>
<accession>A0A388LYE9</accession>
<dbReference type="STRING" id="69332.A0A388LYE9"/>
<dbReference type="Proteomes" id="UP000265515">
    <property type="component" value="Unassembled WGS sequence"/>
</dbReference>
<evidence type="ECO:0000256" key="2">
    <source>
        <dbReference type="ARBA" id="ARBA00004496"/>
    </source>
</evidence>
<dbReference type="GO" id="GO:0043565">
    <property type="term" value="F:sequence-specific DNA binding"/>
    <property type="evidence" value="ECO:0007669"/>
    <property type="project" value="InterPro"/>
</dbReference>
<evidence type="ECO:0000256" key="7">
    <source>
        <dbReference type="ARBA" id="ARBA00023242"/>
    </source>
</evidence>
<evidence type="ECO:0000256" key="5">
    <source>
        <dbReference type="ARBA" id="ARBA00022884"/>
    </source>
</evidence>
<gene>
    <name evidence="8" type="ORF">CBR_g45408</name>
</gene>
<comment type="caution">
    <text evidence="8">The sequence shown here is derived from an EMBL/GenBank/DDBJ whole genome shotgun (WGS) entry which is preliminary data.</text>
</comment>
<dbReference type="InterPro" id="IPR016069">
    <property type="entry name" value="Translin_C"/>
</dbReference>
<dbReference type="Pfam" id="PF01997">
    <property type="entry name" value="Translin"/>
    <property type="match status" value="1"/>
</dbReference>
<evidence type="ECO:0008006" key="10">
    <source>
        <dbReference type="Google" id="ProtNLM"/>
    </source>
</evidence>
<dbReference type="CDD" id="cd14819">
    <property type="entry name" value="Translin"/>
    <property type="match status" value="1"/>
</dbReference>
<dbReference type="AlphaFoldDB" id="A0A388LYE9"/>
<keyword evidence="7" id="KW-0539">Nucleus</keyword>
<keyword evidence="5" id="KW-0694">RNA-binding</keyword>
<dbReference type="OrthoDB" id="829at2759"/>
<evidence type="ECO:0000256" key="4">
    <source>
        <dbReference type="ARBA" id="ARBA00022490"/>
    </source>
</evidence>
<evidence type="ECO:0000256" key="6">
    <source>
        <dbReference type="ARBA" id="ARBA00023125"/>
    </source>
</evidence>
<dbReference type="InterPro" id="IPR002848">
    <property type="entry name" value="Translin_fam"/>
</dbReference>
<proteinExistence type="inferred from homology"/>
<sequence length="252" mass="28506">MAAADASSWASRSQSPSPTSSAWLILNQFQELSSMLEESNAIRDKFREIGIDMDTAVRQFQSALLPVHYLPANEVPTAIAKAKENVPALQSMMVRLASTLLDSKGQFYRYHDHWRHQTQTVVFLLAFIHWLETGGLLQHKDVEDQLLLLEVVRTDSFFVDLDDYLIGICGLSNELSRYVVNRVTLGEYEVAERVSKFLNDLYAAFRLLNLRNDALRKRFDGLKYDLKRVEEVLYDVNIRGLGSKSTTGGGGS</sequence>
<evidence type="ECO:0000256" key="3">
    <source>
        <dbReference type="ARBA" id="ARBA00005902"/>
    </source>
</evidence>
<dbReference type="InterPro" id="IPR033956">
    <property type="entry name" value="Translin"/>
</dbReference>
<dbReference type="InterPro" id="IPR016068">
    <property type="entry name" value="Translin_N"/>
</dbReference>
<dbReference type="GO" id="GO:0005634">
    <property type="term" value="C:nucleus"/>
    <property type="evidence" value="ECO:0007669"/>
    <property type="project" value="UniProtKB-SubCell"/>
</dbReference>
<keyword evidence="9" id="KW-1185">Reference proteome</keyword>
<dbReference type="OMA" id="AHGMEYW"/>
<evidence type="ECO:0000313" key="9">
    <source>
        <dbReference type="Proteomes" id="UP000265515"/>
    </source>
</evidence>
<comment type="subcellular location">
    <subcellularLocation>
        <location evidence="2">Cytoplasm</location>
    </subcellularLocation>
    <subcellularLocation>
        <location evidence="1">Nucleus</location>
    </subcellularLocation>
</comment>
<keyword evidence="6" id="KW-0238">DNA-binding</keyword>